<evidence type="ECO:0000256" key="1">
    <source>
        <dbReference type="SAM" id="Phobius"/>
    </source>
</evidence>
<organism evidence="2 3">
    <name type="scientific">Winogradskyella pelagia</name>
    <dbReference type="NCBI Taxonomy" id="2819984"/>
    <lineage>
        <taxon>Bacteria</taxon>
        <taxon>Pseudomonadati</taxon>
        <taxon>Bacteroidota</taxon>
        <taxon>Flavobacteriia</taxon>
        <taxon>Flavobacteriales</taxon>
        <taxon>Flavobacteriaceae</taxon>
        <taxon>Winogradskyella</taxon>
    </lineage>
</organism>
<dbReference type="InterPro" id="IPR045749">
    <property type="entry name" value="DUF6090"/>
</dbReference>
<evidence type="ECO:0000313" key="2">
    <source>
        <dbReference type="EMBL" id="MBO3116103.1"/>
    </source>
</evidence>
<keyword evidence="1" id="KW-1133">Transmembrane helix</keyword>
<dbReference type="Proteomes" id="UP000676776">
    <property type="component" value="Unassembled WGS sequence"/>
</dbReference>
<gene>
    <name evidence="2" type="ORF">J4050_05055</name>
</gene>
<feature type="transmembrane region" description="Helical" evidence="1">
    <location>
        <begin position="12"/>
        <end position="30"/>
    </location>
</feature>
<keyword evidence="1" id="KW-0472">Membrane</keyword>
<dbReference type="EMBL" id="JAGEVF010000003">
    <property type="protein sequence ID" value="MBO3116103.1"/>
    <property type="molecule type" value="Genomic_DNA"/>
</dbReference>
<name>A0ABS3T036_9FLAO</name>
<reference evidence="2 3" key="1">
    <citation type="submission" date="2021-03" db="EMBL/GenBank/DDBJ databases">
        <title>Winogradskyella sp. nov., isolated from costal sediment.</title>
        <authorList>
            <person name="Gao C."/>
        </authorList>
    </citation>
    <scope>NUCLEOTIDE SEQUENCE [LARGE SCALE GENOMIC DNA]</scope>
    <source>
        <strain evidence="2 3">DF17</strain>
    </source>
</reference>
<dbReference type="RefSeq" id="WP_208152928.1">
    <property type="nucleotide sequence ID" value="NZ_JAGEVF010000003.1"/>
</dbReference>
<evidence type="ECO:0000313" key="3">
    <source>
        <dbReference type="Proteomes" id="UP000676776"/>
    </source>
</evidence>
<comment type="caution">
    <text evidence="2">The sequence shown here is derived from an EMBL/GenBank/DDBJ whole genome shotgun (WGS) entry which is preliminary data.</text>
</comment>
<keyword evidence="1" id="KW-0812">Transmembrane</keyword>
<protein>
    <submittedName>
        <fullName evidence="2">Uncharacterized protein</fullName>
    </submittedName>
</protein>
<keyword evidence="3" id="KW-1185">Reference proteome</keyword>
<proteinExistence type="predicted"/>
<sequence length="238" mass="27728">MSENKRGKYFKYAIGEIILVVIGILLALQINNWNESRKQRDYETQLIIQLKKDLEFNIKDIELNIKLQTLCITSCEILIDLINHNSTYQDSLLIHFSQSGLWTKAVLNAGSYSTIKSKGLDVISNPRLRELVFNIYEGDLVWLKHMEDIVIEQIEDFRTRKGALYFKKWESTELKNGELVSGEVLFKDYELLMQDNNYQYFLQGIKTNSQILRGLAKNYLADNKEAISLIDKYLITDD</sequence>
<accession>A0ABS3T036</accession>
<dbReference type="Pfam" id="PF19578">
    <property type="entry name" value="DUF6090"/>
    <property type="match status" value="1"/>
</dbReference>